<sequence>MNSVIPTHTLFAPHLLENPRHSPPRNDYYQTSTMSGRKRKASTPPVDDRMSTSPTSSPSVAHRTLPAPLQPRTKRTRTNHATGRPLDLPRLLETLSPADLRSVITNLCSSHPSLIPAVTSLAPRPTLESTLAVLHKYEEAFKSSFPFGNRPTSDYTYNRVKQSLSQLLDALKDFTPSFLPPQESQTNISLSYLDSVTEIVHGLPNWDTPSHNRAKEEAYEELAAAWGSVIKEAMKKSGGIQLGFVGWEERIRRHDELSGGRLQGAVDELRKGLGVWGAGTSQMQGMGMGTGVGNAGMEERERVRRELLSGNYGAGPAGMVGGGQW</sequence>
<reference evidence="8 9" key="1">
    <citation type="submission" date="2017-05" db="EMBL/GenBank/DDBJ databases">
        <title>Draft genome sequence of Elsinoe australis.</title>
        <authorList>
            <person name="Cheng Q."/>
        </authorList>
    </citation>
    <scope>NUCLEOTIDE SEQUENCE [LARGE SCALE GENOMIC DNA]</scope>
    <source>
        <strain evidence="8 9">NL1</strain>
    </source>
</reference>
<keyword evidence="9" id="KW-1185">Reference proteome</keyword>
<dbReference type="GO" id="GO:0031965">
    <property type="term" value="C:nuclear membrane"/>
    <property type="evidence" value="ECO:0007669"/>
    <property type="project" value="TreeGrafter"/>
</dbReference>
<protein>
    <recommendedName>
        <fullName evidence="3 6">Tethering factor for nuclear proteasome STS1</fullName>
    </recommendedName>
</protein>
<keyword evidence="4 6" id="KW-0539">Nucleus</keyword>
<comment type="function">
    <text evidence="5 6">Involved in ubiquitin-mediated protein degradation. Regulatory factor in the ubiquitin/proteasome pathway that controls the turnover of proteasome substrates. Targets proteasomes to the nucleus and facilitates the degradation of nuclear proteins.</text>
</comment>
<comment type="subunit">
    <text evidence="2 6">Binds the proteasome.</text>
</comment>
<dbReference type="InterPro" id="IPR038422">
    <property type="entry name" value="Cut8/Sts1_sf"/>
</dbReference>
<evidence type="ECO:0000256" key="3">
    <source>
        <dbReference type="ARBA" id="ARBA00016204"/>
    </source>
</evidence>
<name>A0A2P7YEK1_9PEZI</name>
<keyword evidence="6" id="KW-0813">Transport</keyword>
<dbReference type="PANTHER" id="PTHR28032:SF1">
    <property type="entry name" value="FI02826P"/>
    <property type="match status" value="1"/>
</dbReference>
<evidence type="ECO:0000256" key="2">
    <source>
        <dbReference type="ARBA" id="ARBA00011464"/>
    </source>
</evidence>
<dbReference type="OrthoDB" id="10061064at2759"/>
<keyword evidence="8" id="KW-0647">Proteasome</keyword>
<comment type="subcellular location">
    <subcellularLocation>
        <location evidence="6">Cytoplasm</location>
    </subcellularLocation>
    <subcellularLocation>
        <location evidence="6">Nucleus</location>
    </subcellularLocation>
</comment>
<dbReference type="STRING" id="40998.A0A2P7YEK1"/>
<dbReference type="EMBL" id="NHZQ01000447">
    <property type="protein sequence ID" value="PSK34378.1"/>
    <property type="molecule type" value="Genomic_DNA"/>
</dbReference>
<evidence type="ECO:0000256" key="1">
    <source>
        <dbReference type="ARBA" id="ARBA00006199"/>
    </source>
</evidence>
<evidence type="ECO:0000256" key="6">
    <source>
        <dbReference type="RuleBase" id="RU368013"/>
    </source>
</evidence>
<evidence type="ECO:0000313" key="8">
    <source>
        <dbReference type="EMBL" id="PSK34378.1"/>
    </source>
</evidence>
<evidence type="ECO:0000256" key="5">
    <source>
        <dbReference type="ARBA" id="ARBA00025651"/>
    </source>
</evidence>
<gene>
    <name evidence="8" type="ORF">B9Z65_8704</name>
</gene>
<organism evidence="8 9">
    <name type="scientific">Elsinoe australis</name>
    <dbReference type="NCBI Taxonomy" id="40998"/>
    <lineage>
        <taxon>Eukaryota</taxon>
        <taxon>Fungi</taxon>
        <taxon>Dikarya</taxon>
        <taxon>Ascomycota</taxon>
        <taxon>Pezizomycotina</taxon>
        <taxon>Dothideomycetes</taxon>
        <taxon>Dothideomycetidae</taxon>
        <taxon>Myriangiales</taxon>
        <taxon>Elsinoaceae</taxon>
        <taxon>Elsinoe</taxon>
    </lineage>
</organism>
<dbReference type="Gene3D" id="1.20.58.1590">
    <property type="entry name" value="Tethering factor for nuclear proteasome Cut8/Sts1"/>
    <property type="match status" value="1"/>
</dbReference>
<comment type="caution">
    <text evidence="8">The sequence shown here is derived from an EMBL/GenBank/DDBJ whole genome shotgun (WGS) entry which is preliminary data.</text>
</comment>
<accession>A0A2P7YEK1</accession>
<feature type="region of interest" description="Disordered" evidence="7">
    <location>
        <begin position="14"/>
        <end position="84"/>
    </location>
</feature>
<proteinExistence type="inferred from homology"/>
<dbReference type="GO" id="GO:0005737">
    <property type="term" value="C:cytoplasm"/>
    <property type="evidence" value="ECO:0007669"/>
    <property type="project" value="UniProtKB-SubCell"/>
</dbReference>
<evidence type="ECO:0000313" key="9">
    <source>
        <dbReference type="Proteomes" id="UP000243723"/>
    </source>
</evidence>
<dbReference type="GO" id="GO:0031144">
    <property type="term" value="P:proteasome localization"/>
    <property type="evidence" value="ECO:0007669"/>
    <property type="project" value="UniProtKB-UniRule"/>
</dbReference>
<evidence type="ECO:0000256" key="4">
    <source>
        <dbReference type="ARBA" id="ARBA00023242"/>
    </source>
</evidence>
<dbReference type="GO" id="GO:0070628">
    <property type="term" value="F:proteasome binding"/>
    <property type="evidence" value="ECO:0007669"/>
    <property type="project" value="TreeGrafter"/>
</dbReference>
<dbReference type="GO" id="GO:0015031">
    <property type="term" value="P:protein transport"/>
    <property type="evidence" value="ECO:0007669"/>
    <property type="project" value="UniProtKB-UniRule"/>
</dbReference>
<evidence type="ECO:0000256" key="7">
    <source>
        <dbReference type="SAM" id="MobiDB-lite"/>
    </source>
</evidence>
<keyword evidence="6" id="KW-0653">Protein transport</keyword>
<dbReference type="AlphaFoldDB" id="A0A2P7YEK1"/>
<dbReference type="InterPro" id="IPR013868">
    <property type="entry name" value="Cut8/Sts1_fam"/>
</dbReference>
<dbReference type="Proteomes" id="UP000243723">
    <property type="component" value="Unassembled WGS sequence"/>
</dbReference>
<dbReference type="GO" id="GO:0071630">
    <property type="term" value="P:nuclear protein quality control by the ubiquitin-proteasome system"/>
    <property type="evidence" value="ECO:0007669"/>
    <property type="project" value="UniProtKB-UniRule"/>
</dbReference>
<dbReference type="GO" id="GO:0000502">
    <property type="term" value="C:proteasome complex"/>
    <property type="evidence" value="ECO:0007669"/>
    <property type="project" value="UniProtKB-KW"/>
</dbReference>
<dbReference type="Pfam" id="PF08559">
    <property type="entry name" value="Cut8"/>
    <property type="match status" value="1"/>
</dbReference>
<dbReference type="PANTHER" id="PTHR28032">
    <property type="entry name" value="FI02826P"/>
    <property type="match status" value="1"/>
</dbReference>
<comment type="similarity">
    <text evidence="1 6">Belongs to the cut8/STS1 family.</text>
</comment>
<keyword evidence="6" id="KW-0963">Cytoplasm</keyword>